<keyword evidence="8" id="KW-1185">Reference proteome</keyword>
<dbReference type="InterPro" id="IPR007627">
    <property type="entry name" value="RNA_pol_sigma70_r2"/>
</dbReference>
<evidence type="ECO:0000259" key="5">
    <source>
        <dbReference type="Pfam" id="PF04542"/>
    </source>
</evidence>
<proteinExistence type="inferred from homology"/>
<keyword evidence="3" id="KW-0731">Sigma factor</keyword>
<dbReference type="EMBL" id="BBLT01000001">
    <property type="protein sequence ID" value="GAL82781.1"/>
    <property type="molecule type" value="Genomic_DNA"/>
</dbReference>
<feature type="domain" description="RNA polymerase sigma-70 region 2" evidence="5">
    <location>
        <begin position="22"/>
        <end position="88"/>
    </location>
</feature>
<evidence type="ECO:0000259" key="6">
    <source>
        <dbReference type="Pfam" id="PF08281"/>
    </source>
</evidence>
<dbReference type="GO" id="GO:0003677">
    <property type="term" value="F:DNA binding"/>
    <property type="evidence" value="ECO:0007669"/>
    <property type="project" value="InterPro"/>
</dbReference>
<evidence type="ECO:0000256" key="3">
    <source>
        <dbReference type="ARBA" id="ARBA00023082"/>
    </source>
</evidence>
<name>A0A098L863_9BACT</name>
<dbReference type="InterPro" id="IPR013325">
    <property type="entry name" value="RNA_pol_sigma_r2"/>
</dbReference>
<dbReference type="InterPro" id="IPR039425">
    <property type="entry name" value="RNA_pol_sigma-70-like"/>
</dbReference>
<evidence type="ECO:0000313" key="7">
    <source>
        <dbReference type="EMBL" id="GAL82781.1"/>
    </source>
</evidence>
<evidence type="ECO:0000256" key="1">
    <source>
        <dbReference type="ARBA" id="ARBA00010641"/>
    </source>
</evidence>
<dbReference type="InterPro" id="IPR013249">
    <property type="entry name" value="RNA_pol_sigma70_r4_t2"/>
</dbReference>
<organism evidence="7 8">
    <name type="scientific">Sporocytophaga myxococcoides</name>
    <dbReference type="NCBI Taxonomy" id="153721"/>
    <lineage>
        <taxon>Bacteria</taxon>
        <taxon>Pseudomonadati</taxon>
        <taxon>Bacteroidota</taxon>
        <taxon>Cytophagia</taxon>
        <taxon>Cytophagales</taxon>
        <taxon>Cytophagaceae</taxon>
        <taxon>Sporocytophaga</taxon>
    </lineage>
</organism>
<comment type="similarity">
    <text evidence="1">Belongs to the sigma-70 factor family. ECF subfamily.</text>
</comment>
<dbReference type="InterPro" id="IPR014284">
    <property type="entry name" value="RNA_pol_sigma-70_dom"/>
</dbReference>
<dbReference type="eggNOG" id="COG1595">
    <property type="taxonomic scope" value="Bacteria"/>
</dbReference>
<reference evidence="7 8" key="1">
    <citation type="submission" date="2014-09" db="EMBL/GenBank/DDBJ databases">
        <title>Sporocytophaga myxococcoides PG-01 genome sequencing.</title>
        <authorList>
            <person name="Liu L."/>
            <person name="Gao P.J."/>
            <person name="Chen G.J."/>
            <person name="Wang L.S."/>
        </authorList>
    </citation>
    <scope>NUCLEOTIDE SEQUENCE [LARGE SCALE GENOMIC DNA]</scope>
    <source>
        <strain evidence="7 8">PG-01</strain>
    </source>
</reference>
<comment type="caution">
    <text evidence="7">The sequence shown here is derived from an EMBL/GenBank/DDBJ whole genome shotgun (WGS) entry which is preliminary data.</text>
</comment>
<dbReference type="SUPFAM" id="SSF88659">
    <property type="entry name" value="Sigma3 and sigma4 domains of RNA polymerase sigma factors"/>
    <property type="match status" value="1"/>
</dbReference>
<evidence type="ECO:0000256" key="2">
    <source>
        <dbReference type="ARBA" id="ARBA00023015"/>
    </source>
</evidence>
<gene>
    <name evidence="7" type="ORF">MYP_7</name>
</gene>
<dbReference type="PANTHER" id="PTHR43133">
    <property type="entry name" value="RNA POLYMERASE ECF-TYPE SIGMA FACTO"/>
    <property type="match status" value="1"/>
</dbReference>
<dbReference type="NCBIfam" id="TIGR02937">
    <property type="entry name" value="sigma70-ECF"/>
    <property type="match status" value="1"/>
</dbReference>
<feature type="domain" description="RNA polymerase sigma factor 70 region 4 type 2" evidence="6">
    <location>
        <begin position="122"/>
        <end position="174"/>
    </location>
</feature>
<dbReference type="Gene3D" id="1.10.1740.10">
    <property type="match status" value="1"/>
</dbReference>
<dbReference type="AlphaFoldDB" id="A0A098L863"/>
<dbReference type="GO" id="GO:0006352">
    <property type="term" value="P:DNA-templated transcription initiation"/>
    <property type="evidence" value="ECO:0007669"/>
    <property type="project" value="InterPro"/>
</dbReference>
<accession>A0A098L863</accession>
<dbReference type="SUPFAM" id="SSF88946">
    <property type="entry name" value="Sigma2 domain of RNA polymerase sigma factors"/>
    <property type="match status" value="1"/>
</dbReference>
<dbReference type="RefSeq" id="WP_052429834.1">
    <property type="nucleotide sequence ID" value="NZ_BBLT01000001.1"/>
</dbReference>
<protein>
    <submittedName>
        <fullName evidence="7">Sigma-24</fullName>
    </submittedName>
</protein>
<dbReference type="InterPro" id="IPR036388">
    <property type="entry name" value="WH-like_DNA-bd_sf"/>
</dbReference>
<dbReference type="PANTHER" id="PTHR43133:SF46">
    <property type="entry name" value="RNA POLYMERASE SIGMA-70 FACTOR ECF SUBFAMILY"/>
    <property type="match status" value="1"/>
</dbReference>
<dbReference type="Gene3D" id="1.10.10.10">
    <property type="entry name" value="Winged helix-like DNA-binding domain superfamily/Winged helix DNA-binding domain"/>
    <property type="match status" value="1"/>
</dbReference>
<keyword evidence="4" id="KW-0804">Transcription</keyword>
<dbReference type="STRING" id="153721.MYP_7"/>
<dbReference type="Pfam" id="PF04542">
    <property type="entry name" value="Sigma70_r2"/>
    <property type="match status" value="1"/>
</dbReference>
<evidence type="ECO:0000256" key="4">
    <source>
        <dbReference type="ARBA" id="ARBA00023163"/>
    </source>
</evidence>
<dbReference type="CDD" id="cd06171">
    <property type="entry name" value="Sigma70_r4"/>
    <property type="match status" value="1"/>
</dbReference>
<dbReference type="InterPro" id="IPR013324">
    <property type="entry name" value="RNA_pol_sigma_r3/r4-like"/>
</dbReference>
<dbReference type="OrthoDB" id="941544at2"/>
<dbReference type="Proteomes" id="UP000030185">
    <property type="component" value="Unassembled WGS sequence"/>
</dbReference>
<keyword evidence="2" id="KW-0805">Transcription regulation</keyword>
<sequence>MLKEADIIKGCKEYNSTAQNALYKAYAPKMKALCVRYSSNEEEAKDLMQEGFIKVFSNIKSYNGKGSFEGWIKRIMINTAISHYKKNRNKFSLEEISLLNSRELGLEQEEEVEELYSEYTSEDLIKALSSLPEQYKLVFNLFCIENHSHADIAQMLSLDEKTSRTRLFRAKKLLKDYLINLSDKRWVNSSERGM</sequence>
<dbReference type="Pfam" id="PF08281">
    <property type="entry name" value="Sigma70_r4_2"/>
    <property type="match status" value="1"/>
</dbReference>
<evidence type="ECO:0000313" key="8">
    <source>
        <dbReference type="Proteomes" id="UP000030185"/>
    </source>
</evidence>
<dbReference type="GO" id="GO:0016987">
    <property type="term" value="F:sigma factor activity"/>
    <property type="evidence" value="ECO:0007669"/>
    <property type="project" value="UniProtKB-KW"/>
</dbReference>